<evidence type="ECO:0000313" key="9">
    <source>
        <dbReference type="EMBL" id="SFB69512.1"/>
    </source>
</evidence>
<dbReference type="SUPFAM" id="SSF58104">
    <property type="entry name" value="Methyl-accepting chemotaxis protein (MCP) signaling domain"/>
    <property type="match status" value="1"/>
</dbReference>
<dbReference type="CDD" id="cd06225">
    <property type="entry name" value="HAMP"/>
    <property type="match status" value="1"/>
</dbReference>
<gene>
    <name evidence="9" type="ORF">SAMN05444422_101257</name>
</gene>
<feature type="transmembrane region" description="Helical" evidence="6">
    <location>
        <begin position="21"/>
        <end position="41"/>
    </location>
</feature>
<keyword evidence="10" id="KW-1185">Reference proteome</keyword>
<evidence type="ECO:0000256" key="4">
    <source>
        <dbReference type="SAM" id="Coils"/>
    </source>
</evidence>
<evidence type="ECO:0000256" key="3">
    <source>
        <dbReference type="PROSITE-ProRule" id="PRU00284"/>
    </source>
</evidence>
<keyword evidence="6" id="KW-1133">Transmembrane helix</keyword>
<dbReference type="PANTHER" id="PTHR32089:SF112">
    <property type="entry name" value="LYSOZYME-LIKE PROTEIN-RELATED"/>
    <property type="match status" value="1"/>
</dbReference>
<reference evidence="10" key="1">
    <citation type="submission" date="2016-10" db="EMBL/GenBank/DDBJ databases">
        <authorList>
            <person name="Varghese N."/>
            <person name="Submissions S."/>
        </authorList>
    </citation>
    <scope>NUCLEOTIDE SEQUENCE [LARGE SCALE GENOMIC DNA]</scope>
    <source>
        <strain evidence="10">DSM 13078</strain>
    </source>
</reference>
<dbReference type="RefSeq" id="WP_089784668.1">
    <property type="nucleotide sequence ID" value="NZ_FOKW01000001.1"/>
</dbReference>
<dbReference type="AlphaFoldDB" id="A0A1I1D554"/>
<evidence type="ECO:0000256" key="2">
    <source>
        <dbReference type="ARBA" id="ARBA00029447"/>
    </source>
</evidence>
<dbReference type="Pfam" id="PF00015">
    <property type="entry name" value="MCPsignal"/>
    <property type="match status" value="1"/>
</dbReference>
<feature type="compositionally biased region" description="Basic and acidic residues" evidence="5">
    <location>
        <begin position="818"/>
        <end position="828"/>
    </location>
</feature>
<proteinExistence type="inferred from homology"/>
<feature type="domain" description="HAMP" evidence="8">
    <location>
        <begin position="451"/>
        <end position="504"/>
    </location>
</feature>
<feature type="coiled-coil region" evidence="4">
    <location>
        <begin position="587"/>
        <end position="621"/>
    </location>
</feature>
<evidence type="ECO:0000259" key="8">
    <source>
        <dbReference type="PROSITE" id="PS50885"/>
    </source>
</evidence>
<dbReference type="GO" id="GO:0007165">
    <property type="term" value="P:signal transduction"/>
    <property type="evidence" value="ECO:0007669"/>
    <property type="project" value="UniProtKB-KW"/>
</dbReference>
<dbReference type="InterPro" id="IPR004089">
    <property type="entry name" value="MCPsignal_dom"/>
</dbReference>
<dbReference type="PROSITE" id="PS50111">
    <property type="entry name" value="CHEMOTAXIS_TRANSDUC_2"/>
    <property type="match status" value="1"/>
</dbReference>
<evidence type="ECO:0000256" key="5">
    <source>
        <dbReference type="SAM" id="MobiDB-lite"/>
    </source>
</evidence>
<feature type="compositionally biased region" description="Acidic residues" evidence="5">
    <location>
        <begin position="829"/>
        <end position="844"/>
    </location>
</feature>
<feature type="region of interest" description="Disordered" evidence="5">
    <location>
        <begin position="427"/>
        <end position="446"/>
    </location>
</feature>
<protein>
    <submittedName>
        <fullName evidence="9">Methyl-accepting chemotaxis protein</fullName>
    </submittedName>
</protein>
<dbReference type="OrthoDB" id="8523at2157"/>
<dbReference type="Pfam" id="PF00672">
    <property type="entry name" value="HAMP"/>
    <property type="match status" value="2"/>
</dbReference>
<dbReference type="InterPro" id="IPR003660">
    <property type="entry name" value="HAMP_dom"/>
</dbReference>
<keyword evidence="6" id="KW-0812">Transmembrane</keyword>
<feature type="domain" description="HAMP" evidence="8">
    <location>
        <begin position="331"/>
        <end position="384"/>
    </location>
</feature>
<dbReference type="EMBL" id="FOKW01000001">
    <property type="protein sequence ID" value="SFB69512.1"/>
    <property type="molecule type" value="Genomic_DNA"/>
</dbReference>
<keyword evidence="6" id="KW-0472">Membrane</keyword>
<dbReference type="Gene3D" id="6.10.250.1910">
    <property type="match status" value="1"/>
</dbReference>
<feature type="compositionally biased region" description="Acidic residues" evidence="5">
    <location>
        <begin position="805"/>
        <end position="817"/>
    </location>
</feature>
<comment type="similarity">
    <text evidence="2">Belongs to the methyl-accepting chemotaxis (MCP) protein family.</text>
</comment>
<feature type="compositionally biased region" description="Acidic residues" evidence="5">
    <location>
        <begin position="863"/>
        <end position="889"/>
    </location>
</feature>
<keyword evidence="4" id="KW-0175">Coiled coil</keyword>
<dbReference type="SMART" id="SM00304">
    <property type="entry name" value="HAMP"/>
    <property type="match status" value="3"/>
</dbReference>
<feature type="compositionally biased region" description="Low complexity" evidence="5">
    <location>
        <begin position="849"/>
        <end position="858"/>
    </location>
</feature>
<dbReference type="Gene3D" id="1.10.287.950">
    <property type="entry name" value="Methyl-accepting chemotaxis protein"/>
    <property type="match status" value="1"/>
</dbReference>
<dbReference type="Gene3D" id="6.10.340.10">
    <property type="match status" value="1"/>
</dbReference>
<sequence length="889" mass="94765">MTSRLQRLLPDRIRSSYVAKFALVICVVLVVTVAAALFFYVDITGEITANVQSEVELATSDEASELSSLLESHEEVARSIAGTTVLERGSDEDIETRLAEEQRGAGDAVIAIHHVDLANDEIVHSSDANAVGTDVSEYGMTIHLPVKDTVVEREYSGNLNVDSTYTDAFEYDGNAVIAFLSPVERAGDGETAVMVVASATELAAEFEEPVEGGHTRVVDVKSTAVLLAEDDAAIGETYREGEESALIDSVTHEAGESVNESEDDDGSGVLEYDDTDELVGYATVPETDWVLATHAPESNAYALADEVATSLLTLIAIAVGGLLVVGATIGRSTAHALDDLADNAAAISEGATDVEVADDGRIDEVGQVRTAFDGIQSYLETAADQADAIARQEFDDPALERDVPGGLGDSLETMRTDLERSIEDLEASKAEAEASREEAAEARREAEELAQRLERKAGEFADVMADAADGDFTRRLDENVDNDALAEIAAAFNEMLEDLERTVLDIQDLAEEVDRVSRDVTARVEEIEQASTEVSTSADEIATATAEQSQRFQEVYGEMNDLSATVEEIASTTDDVATVSERAAEQAEAAGEASSEIRSEMDRLEDRTAAITDRIEQLDDEMGEIREIVDLIDDIAGQTNLLALNASIEAAAAGSEGDGFAVVADEVKSLAEETAEATQEVDDRISEVERSVEETVDEIERMRRQVDRGVDVVDDGIEAIDAITDRVDEANEGVQSIDEATDEQARASERVVTMVDEATENSEETKDETENVAAAVEEQTATIAEVASGAQTQTELAEELRDSLEAFDVDEGADDGGDGEREGEKETENATDDAPLEWDEDDVDGGGTASDADASGNGTDAEPSGDESEPDGDADGPDEVSDVPATTDE</sequence>
<feature type="domain" description="Methyl-accepting transducer" evidence="7">
    <location>
        <begin position="523"/>
        <end position="759"/>
    </location>
</feature>
<organism evidence="9 10">
    <name type="scientific">Natronobacterium haloterrestre</name>
    <name type="common">Halobiforma haloterrestris</name>
    <dbReference type="NCBI Taxonomy" id="148448"/>
    <lineage>
        <taxon>Archaea</taxon>
        <taxon>Methanobacteriati</taxon>
        <taxon>Methanobacteriota</taxon>
        <taxon>Stenosarchaea group</taxon>
        <taxon>Halobacteria</taxon>
        <taxon>Halobacteriales</taxon>
        <taxon>Natrialbaceae</taxon>
        <taxon>Natronobacterium</taxon>
    </lineage>
</organism>
<name>A0A1I1D554_NATHA</name>
<keyword evidence="1 3" id="KW-0807">Transducer</keyword>
<evidence type="ECO:0000259" key="7">
    <source>
        <dbReference type="PROSITE" id="PS50111"/>
    </source>
</evidence>
<feature type="region of interest" description="Disordered" evidence="5">
    <location>
        <begin position="786"/>
        <end position="889"/>
    </location>
</feature>
<evidence type="ECO:0000313" key="10">
    <source>
        <dbReference type="Proteomes" id="UP000199161"/>
    </source>
</evidence>
<dbReference type="PANTHER" id="PTHR32089">
    <property type="entry name" value="METHYL-ACCEPTING CHEMOTAXIS PROTEIN MCPB"/>
    <property type="match status" value="1"/>
</dbReference>
<evidence type="ECO:0000256" key="6">
    <source>
        <dbReference type="SAM" id="Phobius"/>
    </source>
</evidence>
<evidence type="ECO:0000256" key="1">
    <source>
        <dbReference type="ARBA" id="ARBA00023224"/>
    </source>
</evidence>
<dbReference type="GO" id="GO:0016020">
    <property type="term" value="C:membrane"/>
    <property type="evidence" value="ECO:0007669"/>
    <property type="project" value="InterPro"/>
</dbReference>
<dbReference type="PROSITE" id="PS50885">
    <property type="entry name" value="HAMP"/>
    <property type="match status" value="2"/>
</dbReference>
<accession>A0A1I1D554</accession>
<dbReference type="Proteomes" id="UP000199161">
    <property type="component" value="Unassembled WGS sequence"/>
</dbReference>
<dbReference type="SMART" id="SM00283">
    <property type="entry name" value="MA"/>
    <property type="match status" value="1"/>
</dbReference>